<evidence type="ECO:0000256" key="2">
    <source>
        <dbReference type="SAM" id="SignalP"/>
    </source>
</evidence>
<evidence type="ECO:0000256" key="1">
    <source>
        <dbReference type="SAM" id="Phobius"/>
    </source>
</evidence>
<keyword evidence="1" id="KW-0812">Transmembrane</keyword>
<keyword evidence="1" id="KW-1133">Transmembrane helix</keyword>
<dbReference type="InterPro" id="IPR058831">
    <property type="entry name" value="LolA-like_dom_2nd"/>
</dbReference>
<accession>A0A8T0F419</accession>
<comment type="caution">
    <text evidence="4">The sequence shown here is derived from an EMBL/GenBank/DDBJ whole genome shotgun (WGS) entry which is preliminary data.</text>
</comment>
<evidence type="ECO:0000313" key="5">
    <source>
        <dbReference type="Proteomes" id="UP000807504"/>
    </source>
</evidence>
<dbReference type="Proteomes" id="UP000807504">
    <property type="component" value="Unassembled WGS sequence"/>
</dbReference>
<protein>
    <recommendedName>
        <fullName evidence="3">LolA-like domain-containing protein</fullName>
    </recommendedName>
</protein>
<keyword evidence="5" id="KW-1185">Reference proteome</keyword>
<keyword evidence="2" id="KW-0732">Signal</keyword>
<gene>
    <name evidence="4" type="ORF">HNY73_013450</name>
</gene>
<feature type="domain" description="LolA-like" evidence="3">
    <location>
        <begin position="223"/>
        <end position="430"/>
    </location>
</feature>
<feature type="chain" id="PRO_5035918754" description="LolA-like domain-containing protein" evidence="2">
    <location>
        <begin position="24"/>
        <end position="630"/>
    </location>
</feature>
<evidence type="ECO:0000259" key="3">
    <source>
        <dbReference type="Pfam" id="PF25898"/>
    </source>
</evidence>
<name>A0A8T0F419_ARGBR</name>
<dbReference type="EMBL" id="JABXBU010001863">
    <property type="protein sequence ID" value="KAF8783262.1"/>
    <property type="molecule type" value="Genomic_DNA"/>
</dbReference>
<sequence length="630" mass="70920">MTAIMQTLQLIGVLILCSHFCHGQGIIGKPKFPPVFQAEVQGIFKDVKKELSGTLYYDSINRRGSFHFTSEGVTTRSIYRFDDNELLQINGTDCTVSSIKTDSVNRFFPFFIDQYGKTVLAKPEELFFFTDSTFVSEGSDFPSYVYKGKLNSPFYNGPNCEVTHIFTKPELKVPDCESNVCEPTLAAILIKCLNEDGSVKIETTYDFYRFKSNIIDTNVFLPPSGIFCHVTSKNKFPGLPDYFSFSYDVTDDRNSRVLTVHKKVWYDTKMNVLRTDEFDAEGVPIVSRVFDVNSGVAYTSRASLSTCETGLISNEVVPVDEIAKLPKVFFQDKNALSKAVWVGTRRIHGQKYEEWSLLSDNKQATTRIVQDFYFKKSIPKPGVSEIVKLSHAEVYSYQKSISEQPVFTYLPVNNFIDRSRWEAFDVSACFANEQKRRFKLKVEGPPTAKDSKLFQEILNQLYVNLIRATNISAIRLNDLACGFDGVRIVEFSGLLLDKPKVINSDAGKSELDLNEAYRMIDYLAKDRKLSLRISKDGQIVDYKITSIEDIKPEEEEDKNLYSGGVVAGFVFGSLTLGTIFGVVAGCVFGCTPLAIFIGAFISIKIRKKLQHDENDCIAESGSVELPPMKS</sequence>
<reference evidence="4" key="1">
    <citation type="journal article" date="2020" name="bioRxiv">
        <title>Chromosome-level reference genome of the European wasp spider Argiope bruennichi: a resource for studies on range expansion and evolutionary adaptation.</title>
        <authorList>
            <person name="Sheffer M.M."/>
            <person name="Hoppe A."/>
            <person name="Krehenwinkel H."/>
            <person name="Uhl G."/>
            <person name="Kuss A.W."/>
            <person name="Jensen L."/>
            <person name="Jensen C."/>
            <person name="Gillespie R.G."/>
            <person name="Hoff K.J."/>
            <person name="Prost S."/>
        </authorList>
    </citation>
    <scope>NUCLEOTIDE SEQUENCE</scope>
</reference>
<dbReference type="Pfam" id="PF25898">
    <property type="entry name" value="LolA_2nd_metazoa"/>
    <property type="match status" value="1"/>
</dbReference>
<evidence type="ECO:0000313" key="4">
    <source>
        <dbReference type="EMBL" id="KAF8783262.1"/>
    </source>
</evidence>
<feature type="signal peptide" evidence="2">
    <location>
        <begin position="1"/>
        <end position="23"/>
    </location>
</feature>
<dbReference type="PANTHER" id="PTHR36902:SF1">
    <property type="entry name" value="ENRICHED IN SURFACE-LABELED PROTEOME PROTEIN 9"/>
    <property type="match status" value="1"/>
</dbReference>
<dbReference type="AlphaFoldDB" id="A0A8T0F419"/>
<organism evidence="4 5">
    <name type="scientific">Argiope bruennichi</name>
    <name type="common">Wasp spider</name>
    <name type="synonym">Aranea bruennichi</name>
    <dbReference type="NCBI Taxonomy" id="94029"/>
    <lineage>
        <taxon>Eukaryota</taxon>
        <taxon>Metazoa</taxon>
        <taxon>Ecdysozoa</taxon>
        <taxon>Arthropoda</taxon>
        <taxon>Chelicerata</taxon>
        <taxon>Arachnida</taxon>
        <taxon>Araneae</taxon>
        <taxon>Araneomorphae</taxon>
        <taxon>Entelegynae</taxon>
        <taxon>Araneoidea</taxon>
        <taxon>Araneidae</taxon>
        <taxon>Argiope</taxon>
    </lineage>
</organism>
<proteinExistence type="predicted"/>
<keyword evidence="1" id="KW-0472">Membrane</keyword>
<feature type="transmembrane region" description="Helical" evidence="1">
    <location>
        <begin position="579"/>
        <end position="601"/>
    </location>
</feature>
<dbReference type="PANTHER" id="PTHR36902">
    <property type="entry name" value="ENRICHED IN SURFACE-LABELED PROTEOME PROTEIN 9"/>
    <property type="match status" value="1"/>
</dbReference>
<reference evidence="4" key="2">
    <citation type="submission" date="2020-06" db="EMBL/GenBank/DDBJ databases">
        <authorList>
            <person name="Sheffer M."/>
        </authorList>
    </citation>
    <scope>NUCLEOTIDE SEQUENCE</scope>
</reference>